<sequence>MMRALEGRIQHAEKWAAGGNVAAGTGEFLQRAAVGYLQTLAVEQVKQIADSLGSESARTALHGIVGCAGGAASGGNCGAGAMGGAASVVLGNLLNQIADTRNDELPQQDKEARMNLIESVVAGITAGTGSDTTTASIASRLELENNQFTLPQGVMKAGAAATSLDEFVSQNGASAEEIQQAQTDLLEWVGTDVPQPATLLLKNWAILMGNAPALAPGAATATGMAVGGVIGGTANPLVQKALNGEQEMSKVDVLIAIVNGVLTQGRSILTSIAINASGAAVGATIKGEDISAATAGSLVGTLAGAKAGRKIAEMPKSIAPQEAANILGAAFNAITSEATTATIQNQLQNTDK</sequence>
<reference evidence="1" key="1">
    <citation type="submission" date="2022-08" db="EMBL/GenBank/DDBJ databases">
        <title>Multi-unit outbreak of Pandoraea commovens among non-cystic fibrosis intensive care patients from 2019 to 2021 in Berlin, Germany.</title>
        <authorList>
            <person name="Menzel P."/>
        </authorList>
    </citation>
    <scope>NUCLEOTIDE SEQUENCE</scope>
    <source>
        <strain evidence="1">LB-19-202-79</strain>
    </source>
</reference>
<gene>
    <name evidence="1" type="ORF">NTU39_18190</name>
</gene>
<evidence type="ECO:0008006" key="3">
    <source>
        <dbReference type="Google" id="ProtNLM"/>
    </source>
</evidence>
<proteinExistence type="predicted"/>
<accession>A0ABY5QB51</accession>
<name>A0ABY5QB51_9BURK</name>
<dbReference type="Proteomes" id="UP001058980">
    <property type="component" value="Chromosome"/>
</dbReference>
<keyword evidence="2" id="KW-1185">Reference proteome</keyword>
<evidence type="ECO:0000313" key="1">
    <source>
        <dbReference type="EMBL" id="UVA78001.1"/>
    </source>
</evidence>
<protein>
    <recommendedName>
        <fullName evidence="3">Hemagglutinin-related protein</fullName>
    </recommendedName>
</protein>
<organism evidence="1 2">
    <name type="scientific">Pandoraea commovens</name>
    <dbReference type="NCBI Taxonomy" id="2508289"/>
    <lineage>
        <taxon>Bacteria</taxon>
        <taxon>Pseudomonadati</taxon>
        <taxon>Pseudomonadota</taxon>
        <taxon>Betaproteobacteria</taxon>
        <taxon>Burkholderiales</taxon>
        <taxon>Burkholderiaceae</taxon>
        <taxon>Pandoraea</taxon>
    </lineage>
</organism>
<evidence type="ECO:0000313" key="2">
    <source>
        <dbReference type="Proteomes" id="UP001058980"/>
    </source>
</evidence>
<dbReference type="RefSeq" id="WP_257958211.1">
    <property type="nucleotide sequence ID" value="NZ_CP102780.1"/>
</dbReference>
<dbReference type="EMBL" id="CP102780">
    <property type="protein sequence ID" value="UVA78001.1"/>
    <property type="molecule type" value="Genomic_DNA"/>
</dbReference>